<evidence type="ECO:0000313" key="4">
    <source>
        <dbReference type="Proteomes" id="UP000247602"/>
    </source>
</evidence>
<dbReference type="EMBL" id="JACIBU010000001">
    <property type="protein sequence ID" value="MBB3677239.1"/>
    <property type="molecule type" value="Genomic_DNA"/>
</dbReference>
<gene>
    <name evidence="3" type="ORF">DMO24_15180</name>
    <name evidence="2" type="ORF">FHX36_002974</name>
</gene>
<dbReference type="Pfam" id="PF03358">
    <property type="entry name" value="FMN_red"/>
    <property type="match status" value="1"/>
</dbReference>
<evidence type="ECO:0000313" key="2">
    <source>
        <dbReference type="EMBL" id="MBB3677239.1"/>
    </source>
</evidence>
<feature type="domain" description="NADPH-dependent FMN reductase-like" evidence="1">
    <location>
        <begin position="8"/>
        <end position="149"/>
    </location>
</feature>
<accession>A0A323V8U5</accession>
<dbReference type="InterPro" id="IPR050712">
    <property type="entry name" value="NAD(P)H-dep_reductase"/>
</dbReference>
<dbReference type="Gene3D" id="3.40.50.360">
    <property type="match status" value="1"/>
</dbReference>
<keyword evidence="4" id="KW-1185">Reference proteome</keyword>
<evidence type="ECO:0000313" key="3">
    <source>
        <dbReference type="EMBL" id="PZA20490.1"/>
    </source>
</evidence>
<dbReference type="Proteomes" id="UP000580718">
    <property type="component" value="Unassembled WGS sequence"/>
</dbReference>
<evidence type="ECO:0000313" key="5">
    <source>
        <dbReference type="Proteomes" id="UP000580718"/>
    </source>
</evidence>
<dbReference type="GO" id="GO:0016491">
    <property type="term" value="F:oxidoreductase activity"/>
    <property type="evidence" value="ECO:0007669"/>
    <property type="project" value="InterPro"/>
</dbReference>
<name>A0A323V8U5_9ACTN</name>
<dbReference type="PANTHER" id="PTHR30543:SF21">
    <property type="entry name" value="NAD(P)H-DEPENDENT FMN REDUCTASE LOT6"/>
    <property type="match status" value="1"/>
</dbReference>
<dbReference type="GO" id="GO:0010181">
    <property type="term" value="F:FMN binding"/>
    <property type="evidence" value="ECO:0007669"/>
    <property type="project" value="TreeGrafter"/>
</dbReference>
<dbReference type="EMBL" id="QKNV01000176">
    <property type="protein sequence ID" value="PZA20490.1"/>
    <property type="molecule type" value="Genomic_DNA"/>
</dbReference>
<reference evidence="3 4" key="1">
    <citation type="submission" date="2018-06" db="EMBL/GenBank/DDBJ databases">
        <title>Draft genome sequence of Modestobacter versicolor CP153-2.</title>
        <authorList>
            <person name="Gundlapally S.R."/>
        </authorList>
    </citation>
    <scope>NUCLEOTIDE SEQUENCE [LARGE SCALE GENOMIC DNA]</scope>
    <source>
        <strain evidence="3 4">CP153-2</strain>
    </source>
</reference>
<dbReference type="PANTHER" id="PTHR30543">
    <property type="entry name" value="CHROMATE REDUCTASE"/>
    <property type="match status" value="1"/>
</dbReference>
<dbReference type="SUPFAM" id="SSF52218">
    <property type="entry name" value="Flavoproteins"/>
    <property type="match status" value="1"/>
</dbReference>
<sequence length="201" mass="21728">MSQPVLQVVVGSTRPGRKGLAVARWVQQLAQQHGGFDVELVDLAEVALPVFDEPNHPRLQQYTHQHTRDWSAVVARADAYVFVTPEYNHSFPASLKNALDYLNVEWADKAAGLVSYGGVSAGLRAATALKPVLTSLRMVPVVEAATIPFFAQFLTEDGEFQPNEQLTAGGNGMLDELLRLTTALLPLRRPVAEPAATATAG</sequence>
<comment type="caution">
    <text evidence="3">The sequence shown here is derived from an EMBL/GenBank/DDBJ whole genome shotgun (WGS) entry which is preliminary data.</text>
</comment>
<dbReference type="OrthoDB" id="9812295at2"/>
<dbReference type="InterPro" id="IPR029039">
    <property type="entry name" value="Flavoprotein-like_sf"/>
</dbReference>
<evidence type="ECO:0000259" key="1">
    <source>
        <dbReference type="Pfam" id="PF03358"/>
    </source>
</evidence>
<dbReference type="RefSeq" id="WP_110553054.1">
    <property type="nucleotide sequence ID" value="NZ_JACIBU010000001.1"/>
</dbReference>
<protein>
    <submittedName>
        <fullName evidence="2">NAD(P)H-dependent FMN reductase</fullName>
    </submittedName>
    <submittedName>
        <fullName evidence="3">NADPH-dependent FMN reductase</fullName>
    </submittedName>
</protein>
<reference evidence="2 5" key="2">
    <citation type="submission" date="2020-08" db="EMBL/GenBank/DDBJ databases">
        <title>Sequencing the genomes of 1000 actinobacteria strains.</title>
        <authorList>
            <person name="Klenk H.-P."/>
        </authorList>
    </citation>
    <scope>NUCLEOTIDE SEQUENCE [LARGE SCALE GENOMIC DNA]</scope>
    <source>
        <strain evidence="2 5">DSM 16678</strain>
    </source>
</reference>
<dbReference type="AlphaFoldDB" id="A0A323V8U5"/>
<organism evidence="3 4">
    <name type="scientific">Modestobacter versicolor</name>
    <dbReference type="NCBI Taxonomy" id="429133"/>
    <lineage>
        <taxon>Bacteria</taxon>
        <taxon>Bacillati</taxon>
        <taxon>Actinomycetota</taxon>
        <taxon>Actinomycetes</taxon>
        <taxon>Geodermatophilales</taxon>
        <taxon>Geodermatophilaceae</taxon>
        <taxon>Modestobacter</taxon>
    </lineage>
</organism>
<dbReference type="Proteomes" id="UP000247602">
    <property type="component" value="Unassembled WGS sequence"/>
</dbReference>
<dbReference type="GO" id="GO:0005829">
    <property type="term" value="C:cytosol"/>
    <property type="evidence" value="ECO:0007669"/>
    <property type="project" value="TreeGrafter"/>
</dbReference>
<proteinExistence type="predicted"/>
<dbReference type="InterPro" id="IPR005025">
    <property type="entry name" value="FMN_Rdtase-like_dom"/>
</dbReference>